<protein>
    <recommendedName>
        <fullName evidence="11">DnaJ-domain-containing protein</fullName>
    </recommendedName>
</protein>
<dbReference type="InterPro" id="IPR001305">
    <property type="entry name" value="HSP_DnaJ_Cys-rich_dom"/>
</dbReference>
<feature type="region of interest" description="Disordered" evidence="6">
    <location>
        <begin position="410"/>
        <end position="439"/>
    </location>
</feature>
<dbReference type="SUPFAM" id="SSF46565">
    <property type="entry name" value="Chaperone J-domain"/>
    <property type="match status" value="1"/>
</dbReference>
<keyword evidence="1 5" id="KW-0479">Metal-binding</keyword>
<dbReference type="GO" id="GO:0008270">
    <property type="term" value="F:zinc ion binding"/>
    <property type="evidence" value="ECO:0007669"/>
    <property type="project" value="UniProtKB-KW"/>
</dbReference>
<dbReference type="STRING" id="1754190.A0A1Y2EA34"/>
<comment type="caution">
    <text evidence="9">The sequence shown here is derived from an EMBL/GenBank/DDBJ whole genome shotgun (WGS) entry which is preliminary data.</text>
</comment>
<dbReference type="Gene3D" id="2.10.230.10">
    <property type="entry name" value="Heat shock protein DnaJ, cysteine-rich domain"/>
    <property type="match status" value="1"/>
</dbReference>
<dbReference type="OrthoDB" id="550424at2759"/>
<feature type="domain" description="CR-type" evidence="8">
    <location>
        <begin position="168"/>
        <end position="242"/>
    </location>
</feature>
<dbReference type="Pfam" id="PF01556">
    <property type="entry name" value="DnaJ_C"/>
    <property type="match status" value="1"/>
</dbReference>
<dbReference type="AlphaFoldDB" id="A0A1Y2EA34"/>
<dbReference type="SUPFAM" id="SSF57938">
    <property type="entry name" value="DnaJ/Hsp40 cysteine-rich domain"/>
    <property type="match status" value="1"/>
</dbReference>
<dbReference type="Proteomes" id="UP000193920">
    <property type="component" value="Unassembled WGS sequence"/>
</dbReference>
<dbReference type="Gene3D" id="2.60.260.20">
    <property type="entry name" value="Urease metallochaperone UreE, N-terminal domain"/>
    <property type="match status" value="2"/>
</dbReference>
<keyword evidence="10" id="KW-1185">Reference proteome</keyword>
<dbReference type="InterPro" id="IPR002939">
    <property type="entry name" value="DnaJ_C"/>
</dbReference>
<gene>
    <name evidence="9" type="ORF">LY90DRAFT_700411</name>
</gene>
<dbReference type="SUPFAM" id="SSF49493">
    <property type="entry name" value="HSP40/DnaJ peptide-binding domain"/>
    <property type="match status" value="2"/>
</dbReference>
<keyword evidence="3 5" id="KW-0863">Zinc-finger</keyword>
<dbReference type="PROSITE" id="PS51188">
    <property type="entry name" value="ZF_CR"/>
    <property type="match status" value="1"/>
</dbReference>
<feature type="zinc finger region" description="CR-type" evidence="5">
    <location>
        <begin position="168"/>
        <end position="242"/>
    </location>
</feature>
<dbReference type="InterPro" id="IPR036869">
    <property type="entry name" value="J_dom_sf"/>
</dbReference>
<evidence type="ECO:0000256" key="4">
    <source>
        <dbReference type="ARBA" id="ARBA00022833"/>
    </source>
</evidence>
<keyword evidence="4 5" id="KW-0862">Zinc</keyword>
<dbReference type="SMART" id="SM00271">
    <property type="entry name" value="DnaJ"/>
    <property type="match status" value="1"/>
</dbReference>
<evidence type="ECO:0000313" key="9">
    <source>
        <dbReference type="EMBL" id="ORY68164.1"/>
    </source>
</evidence>
<sequence length="739" mass="83782">MNNYHNKIDFYQLFNIDKNDFSEGDLKKAYYRLSLQYHPEGNSKIGDMFKYINRAYEILNSKEKRKLYNDFGLDAFNGVEIKEEYMKFVNKPPSNHKKLNDFEVSVFDDLNENSLFRYEDESSDDMSSELLNYSYLSTGVKYKELNDDILPMQNDYKIDVTLEELYCGCEKKIEIKRKVICPECFGNNESFILCESCLGTGVTYNVNIEQEVTCADCDGYGKRKIFHEKCLNCHGEVTIFESKVLVAHIRPGMKHNEKIIFKGEGNQSLKSPPEDIIAVINVLPHSIFSTNGNDLIINVKITLKEALCGLRRRIKFLDGAYLSIMTNPGEVITPNSVKCYRNKGFIKNVGSKEKGNLKIKFIVQFPENNWTTLEDIKILEEILSKSAADKKVINENKYLSMYKDNGKKDYYKNRRKDYPSPASSLSSPKTMASTPSTITNKSLNKKKNVIDTFYQCDIQAEGNRNPRTISAVDISILNENNPPRGASVIDSLITPLPGENISNSSLSSYNDDYSDKGISPNMNPLPNLNPSPSIKPPAVAVAPSAVVSASASNYPSNTQSMKISPSNVMKLSPNPKNINSSTIVQATTGIRSSPKAKNITSPHVRALRRTEDKEIVYSDDDNYKTIKVVSNKSQPPRFIKSQKESEIIEGNKQVIDDSNRNESFPPPLPPFPKQLSHTRTTSLEHNYFKNQSFIVTNSKGKIIHSNTFHGRDKYSKQSNYDIRSKTMDRVNYSNYDQNI</sequence>
<dbReference type="InterPro" id="IPR001623">
    <property type="entry name" value="DnaJ_domain"/>
</dbReference>
<evidence type="ECO:0000256" key="2">
    <source>
        <dbReference type="ARBA" id="ARBA00022737"/>
    </source>
</evidence>
<dbReference type="EMBL" id="MCOG01000046">
    <property type="protein sequence ID" value="ORY68164.1"/>
    <property type="molecule type" value="Genomic_DNA"/>
</dbReference>
<reference evidence="9 10" key="1">
    <citation type="submission" date="2016-08" db="EMBL/GenBank/DDBJ databases">
        <title>A Parts List for Fungal Cellulosomes Revealed by Comparative Genomics.</title>
        <authorList>
            <consortium name="DOE Joint Genome Institute"/>
            <person name="Haitjema C.H."/>
            <person name="Gilmore S.P."/>
            <person name="Henske J.K."/>
            <person name="Solomon K.V."/>
            <person name="De Groot R."/>
            <person name="Kuo A."/>
            <person name="Mondo S.J."/>
            <person name="Salamov A.A."/>
            <person name="Labutti K."/>
            <person name="Zhao Z."/>
            <person name="Chiniquy J."/>
            <person name="Barry K."/>
            <person name="Brewer H.M."/>
            <person name="Purvine S.O."/>
            <person name="Wright A.T."/>
            <person name="Boxma B."/>
            <person name="Van Alen T."/>
            <person name="Hackstein J.H."/>
            <person name="Baker S.E."/>
            <person name="Grigoriev I.V."/>
            <person name="O'Malley M.A."/>
        </authorList>
    </citation>
    <scope>NUCLEOTIDE SEQUENCE [LARGE SCALE GENOMIC DNA]</scope>
    <source>
        <strain evidence="9 10">G1</strain>
    </source>
</reference>
<name>A0A1Y2EA34_9FUNG</name>
<dbReference type="CDD" id="cd10747">
    <property type="entry name" value="DnaJ_C"/>
    <property type="match status" value="1"/>
</dbReference>
<evidence type="ECO:0000256" key="5">
    <source>
        <dbReference type="PROSITE-ProRule" id="PRU00546"/>
    </source>
</evidence>
<keyword evidence="2" id="KW-0677">Repeat</keyword>
<accession>A0A1Y2EA34</accession>
<dbReference type="GO" id="GO:0051082">
    <property type="term" value="F:unfolded protein binding"/>
    <property type="evidence" value="ECO:0007669"/>
    <property type="project" value="InterPro"/>
</dbReference>
<feature type="domain" description="J" evidence="7">
    <location>
        <begin position="9"/>
        <end position="72"/>
    </location>
</feature>
<evidence type="ECO:0000259" key="8">
    <source>
        <dbReference type="PROSITE" id="PS51188"/>
    </source>
</evidence>
<dbReference type="GO" id="GO:0006457">
    <property type="term" value="P:protein folding"/>
    <property type="evidence" value="ECO:0007669"/>
    <property type="project" value="InterPro"/>
</dbReference>
<evidence type="ECO:0000259" key="7">
    <source>
        <dbReference type="PROSITE" id="PS50076"/>
    </source>
</evidence>
<evidence type="ECO:0008006" key="11">
    <source>
        <dbReference type="Google" id="ProtNLM"/>
    </source>
</evidence>
<dbReference type="InterPro" id="IPR036410">
    <property type="entry name" value="HSP_DnaJ_Cys-rich_dom_sf"/>
</dbReference>
<evidence type="ECO:0000256" key="3">
    <source>
        <dbReference type="ARBA" id="ARBA00022771"/>
    </source>
</evidence>
<dbReference type="Pfam" id="PF00226">
    <property type="entry name" value="DnaJ"/>
    <property type="match status" value="1"/>
</dbReference>
<evidence type="ECO:0000256" key="1">
    <source>
        <dbReference type="ARBA" id="ARBA00022723"/>
    </source>
</evidence>
<dbReference type="PROSITE" id="PS50076">
    <property type="entry name" value="DNAJ_2"/>
    <property type="match status" value="1"/>
</dbReference>
<evidence type="ECO:0000313" key="10">
    <source>
        <dbReference type="Proteomes" id="UP000193920"/>
    </source>
</evidence>
<dbReference type="GO" id="GO:0030544">
    <property type="term" value="F:Hsp70 protein binding"/>
    <property type="evidence" value="ECO:0007669"/>
    <property type="project" value="InterPro"/>
</dbReference>
<feature type="compositionally biased region" description="Polar residues" evidence="6">
    <location>
        <begin position="421"/>
        <end position="439"/>
    </location>
</feature>
<evidence type="ECO:0000256" key="6">
    <source>
        <dbReference type="SAM" id="MobiDB-lite"/>
    </source>
</evidence>
<dbReference type="PANTHER" id="PTHR43888">
    <property type="entry name" value="DNAJ-LIKE-2, ISOFORM A-RELATED"/>
    <property type="match status" value="1"/>
</dbReference>
<dbReference type="FunFam" id="2.60.260.20:FF:000003">
    <property type="entry name" value="DnaJ subfamily A member 2"/>
    <property type="match status" value="1"/>
</dbReference>
<proteinExistence type="predicted"/>
<dbReference type="InterPro" id="IPR008971">
    <property type="entry name" value="HSP40/DnaJ_pept-bd"/>
</dbReference>
<dbReference type="InterPro" id="IPR044713">
    <property type="entry name" value="DNJA1/2-like"/>
</dbReference>
<dbReference type="CDD" id="cd06257">
    <property type="entry name" value="DnaJ"/>
    <property type="match status" value="1"/>
</dbReference>
<dbReference type="Gene3D" id="1.10.287.110">
    <property type="entry name" value="DnaJ domain"/>
    <property type="match status" value="1"/>
</dbReference>
<organism evidence="9 10">
    <name type="scientific">Neocallimastix californiae</name>
    <dbReference type="NCBI Taxonomy" id="1754190"/>
    <lineage>
        <taxon>Eukaryota</taxon>
        <taxon>Fungi</taxon>
        <taxon>Fungi incertae sedis</taxon>
        <taxon>Chytridiomycota</taxon>
        <taxon>Chytridiomycota incertae sedis</taxon>
        <taxon>Neocallimastigomycetes</taxon>
        <taxon>Neocallimastigales</taxon>
        <taxon>Neocallimastigaceae</taxon>
        <taxon>Neocallimastix</taxon>
    </lineage>
</organism>